<feature type="region of interest" description="Disordered" evidence="1">
    <location>
        <begin position="67"/>
        <end position="106"/>
    </location>
</feature>
<evidence type="ECO:0000256" key="1">
    <source>
        <dbReference type="SAM" id="MobiDB-lite"/>
    </source>
</evidence>
<accession>A4TZV8</accession>
<keyword evidence="2" id="KW-0732">Signal</keyword>
<dbReference type="AlphaFoldDB" id="A4TZV8"/>
<name>A4TZV8_9PROT</name>
<reference evidence="3" key="1">
    <citation type="journal article" date="2007" name="J. Bacteriol.">
        <title>Comparative genome analysis of four magnetotactic bacteria reveals a complex set of group-specific genes implicated in magnetosome biomineralization and function.</title>
        <authorList>
            <person name="Richter M."/>
            <person name="Kube M."/>
            <person name="Bazylinski D.A."/>
            <person name="Lombardot T."/>
            <person name="Gloeckner F.O."/>
            <person name="Reinhardt R."/>
            <person name="Schueler D."/>
        </authorList>
    </citation>
    <scope>NUCLEOTIDE SEQUENCE</scope>
    <source>
        <strain evidence="3">MSR-1</strain>
    </source>
</reference>
<protein>
    <submittedName>
        <fullName evidence="3">Secreted protein</fullName>
    </submittedName>
</protein>
<evidence type="ECO:0000313" key="3">
    <source>
        <dbReference type="EMBL" id="CAM76165.1"/>
    </source>
</evidence>
<organism evidence="3">
    <name type="scientific">Magnetospirillum gryphiswaldense</name>
    <dbReference type="NCBI Taxonomy" id="55518"/>
    <lineage>
        <taxon>Bacteria</taxon>
        <taxon>Pseudomonadati</taxon>
        <taxon>Pseudomonadota</taxon>
        <taxon>Alphaproteobacteria</taxon>
        <taxon>Rhodospirillales</taxon>
        <taxon>Rhodospirillaceae</taxon>
        <taxon>Magnetospirillum</taxon>
    </lineage>
</organism>
<dbReference type="EMBL" id="CU459003">
    <property type="protein sequence ID" value="CAM76165.1"/>
    <property type="molecule type" value="Genomic_DNA"/>
</dbReference>
<feature type="chain" id="PRO_5002674500" evidence="2">
    <location>
        <begin position="41"/>
        <end position="120"/>
    </location>
</feature>
<proteinExistence type="predicted"/>
<feature type="signal peptide" evidence="2">
    <location>
        <begin position="1"/>
        <end position="40"/>
    </location>
</feature>
<gene>
    <name evidence="3" type="ORF">MGR_1437</name>
</gene>
<sequence>MVESMHGRTGFVQEEAMKTTLKTVAAFTGLLLLAGCAANADDTTTKANAPGYGPGWRHEQMMQARLNGDVPPGPMMMARGPGFGPGQRGFGPPVDENGKIDTSKLPAWCPYADKPATTAK</sequence>
<evidence type="ECO:0000256" key="2">
    <source>
        <dbReference type="SAM" id="SignalP"/>
    </source>
</evidence>